<protein>
    <submittedName>
        <fullName evidence="1">CLUMA_CG021094, isoform A</fullName>
    </submittedName>
</protein>
<gene>
    <name evidence="1" type="ORF">CLUMA_CG021094</name>
</gene>
<evidence type="ECO:0000313" key="1">
    <source>
        <dbReference type="EMBL" id="CRL07892.1"/>
    </source>
</evidence>
<evidence type="ECO:0000313" key="2">
    <source>
        <dbReference type="Proteomes" id="UP000183832"/>
    </source>
</evidence>
<reference evidence="1 2" key="1">
    <citation type="submission" date="2015-04" db="EMBL/GenBank/DDBJ databases">
        <authorList>
            <person name="Syromyatnikov M.Y."/>
            <person name="Popov V.N."/>
        </authorList>
    </citation>
    <scope>NUCLEOTIDE SEQUENCE [LARGE SCALE GENOMIC DNA]</scope>
</reference>
<accession>A0A1J1J7Z4</accession>
<dbReference type="AlphaFoldDB" id="A0A1J1J7Z4"/>
<name>A0A1J1J7Z4_9DIPT</name>
<sequence length="76" mass="9016">MDATIFPNSNHLEKCQAEHTSRRQTKDTIKGNMKEVFSRKNVRQRNEMSKYTKNMQLRPNTINFCISKWIKEASLL</sequence>
<keyword evidence="2" id="KW-1185">Reference proteome</keyword>
<dbReference type="Proteomes" id="UP000183832">
    <property type="component" value="Unassembled WGS sequence"/>
</dbReference>
<organism evidence="1 2">
    <name type="scientific">Clunio marinus</name>
    <dbReference type="NCBI Taxonomy" id="568069"/>
    <lineage>
        <taxon>Eukaryota</taxon>
        <taxon>Metazoa</taxon>
        <taxon>Ecdysozoa</taxon>
        <taxon>Arthropoda</taxon>
        <taxon>Hexapoda</taxon>
        <taxon>Insecta</taxon>
        <taxon>Pterygota</taxon>
        <taxon>Neoptera</taxon>
        <taxon>Endopterygota</taxon>
        <taxon>Diptera</taxon>
        <taxon>Nematocera</taxon>
        <taxon>Chironomoidea</taxon>
        <taxon>Chironomidae</taxon>
        <taxon>Clunio</taxon>
    </lineage>
</organism>
<proteinExistence type="predicted"/>
<dbReference type="EMBL" id="CVRI01000074">
    <property type="protein sequence ID" value="CRL07892.1"/>
    <property type="molecule type" value="Genomic_DNA"/>
</dbReference>